<comment type="caution">
    <text evidence="21">The sequence shown here is derived from an EMBL/GenBank/DDBJ whole genome shotgun (WGS) entry which is preliminary data.</text>
</comment>
<evidence type="ECO:0000256" key="2">
    <source>
        <dbReference type="ARBA" id="ARBA00023002"/>
    </source>
</evidence>
<dbReference type="AlphaFoldDB" id="A0A9Q0MDF6"/>
<dbReference type="GO" id="GO:0047044">
    <property type="term" value="F:androstan-3-alpha,17-beta-diol dehydrogenase (NAD+) activity"/>
    <property type="evidence" value="ECO:0007669"/>
    <property type="project" value="UniProtKB-EC"/>
</dbReference>
<dbReference type="GO" id="GO:0004303">
    <property type="term" value="F:estradiol 17-beta-dehydrogenase [NAD(P)+] activity"/>
    <property type="evidence" value="ECO:0007669"/>
    <property type="project" value="UniProtKB-EC"/>
</dbReference>
<dbReference type="PRINTS" id="PR00081">
    <property type="entry name" value="GDHRDH"/>
</dbReference>
<comment type="catalytic activity">
    <reaction evidence="11">
        <text>3beta,7beta-dihydroxy-5beta-cholan-24-oate + NAD(+) = 3beta-hydroxy-7-oxo-5beta-cholan-24-oate + NADH + H(+)</text>
        <dbReference type="Rhea" id="RHEA:42024"/>
        <dbReference type="ChEBI" id="CHEBI:15378"/>
        <dbReference type="ChEBI" id="CHEBI:57540"/>
        <dbReference type="ChEBI" id="CHEBI:57945"/>
        <dbReference type="ChEBI" id="CHEBI:78602"/>
        <dbReference type="ChEBI" id="CHEBI:78603"/>
    </reaction>
    <physiologicalReaction direction="left-to-right" evidence="11">
        <dbReference type="Rhea" id="RHEA:42025"/>
    </physiologicalReaction>
</comment>
<comment type="catalytic activity">
    <reaction evidence="14">
        <text>cortisone + NAD(+) = 17alpha-hydroxypregn-4-en-3,11,20-trione-21-al + NADH + H(+)</text>
        <dbReference type="Rhea" id="RHEA:42016"/>
        <dbReference type="ChEBI" id="CHEBI:15378"/>
        <dbReference type="ChEBI" id="CHEBI:16962"/>
        <dbReference type="ChEBI" id="CHEBI:57540"/>
        <dbReference type="ChEBI" id="CHEBI:57945"/>
        <dbReference type="ChEBI" id="CHEBI:78596"/>
    </reaction>
    <physiologicalReaction direction="left-to-right" evidence="14">
        <dbReference type="Rhea" id="RHEA:42017"/>
    </physiologicalReaction>
</comment>
<dbReference type="OMA" id="RHIFEND"/>
<dbReference type="OrthoDB" id="1274115at2759"/>
<dbReference type="CDD" id="cd05371">
    <property type="entry name" value="HSD10-like_SDR_c"/>
    <property type="match status" value="1"/>
</dbReference>
<evidence type="ECO:0000256" key="3">
    <source>
        <dbReference type="ARBA" id="ARBA00024071"/>
    </source>
</evidence>
<evidence type="ECO:0000256" key="14">
    <source>
        <dbReference type="ARBA" id="ARBA00052417"/>
    </source>
</evidence>
<gene>
    <name evidence="21" type="ORF">RDWZM_001638</name>
</gene>
<dbReference type="FunFam" id="3.40.50.720:FF:000215">
    <property type="entry name" value="3-hydroxyacyl-CoA dehydrogenase type-2"/>
    <property type="match status" value="1"/>
</dbReference>
<keyword evidence="22" id="KW-1185">Reference proteome</keyword>
<evidence type="ECO:0000256" key="18">
    <source>
        <dbReference type="ARBA" id="ARBA00082293"/>
    </source>
</evidence>
<evidence type="ECO:0000256" key="16">
    <source>
        <dbReference type="ARBA" id="ARBA00072938"/>
    </source>
</evidence>
<keyword evidence="2" id="KW-0560">Oxidoreductase</keyword>
<proteinExistence type="inferred from homology"/>
<comment type="catalytic activity">
    <reaction evidence="6">
        <text>a (3S)-3-hydroxyacyl-CoA + NAD(+) = a 3-oxoacyl-CoA + NADH + H(+)</text>
        <dbReference type="Rhea" id="RHEA:22432"/>
        <dbReference type="ChEBI" id="CHEBI:15378"/>
        <dbReference type="ChEBI" id="CHEBI:57318"/>
        <dbReference type="ChEBI" id="CHEBI:57540"/>
        <dbReference type="ChEBI" id="CHEBI:57945"/>
        <dbReference type="ChEBI" id="CHEBI:90726"/>
        <dbReference type="EC" id="1.1.1.35"/>
    </reaction>
    <physiologicalReaction direction="left-to-right" evidence="6">
        <dbReference type="Rhea" id="RHEA:22433"/>
    </physiologicalReaction>
    <physiologicalReaction direction="right-to-left" evidence="6">
        <dbReference type="Rhea" id="RHEA:22434"/>
    </physiologicalReaction>
</comment>
<evidence type="ECO:0000256" key="9">
    <source>
        <dbReference type="ARBA" id="ARBA00050927"/>
    </source>
</evidence>
<dbReference type="InterPro" id="IPR036291">
    <property type="entry name" value="NAD(P)-bd_dom_sf"/>
</dbReference>
<dbReference type="Pfam" id="PF00106">
    <property type="entry name" value="adh_short"/>
    <property type="match status" value="1"/>
</dbReference>
<evidence type="ECO:0000256" key="5">
    <source>
        <dbReference type="ARBA" id="ARBA00049381"/>
    </source>
</evidence>
<evidence type="ECO:0000256" key="7">
    <source>
        <dbReference type="ARBA" id="ARBA00050365"/>
    </source>
</evidence>
<comment type="catalytic activity">
    <reaction evidence="8">
        <text>17beta-hydroxy-5alpha-androstan-3-one + NAD(+) = 5alpha-androstan-3,17-dione + NADH + H(+)</text>
        <dbReference type="Rhea" id="RHEA:41992"/>
        <dbReference type="ChEBI" id="CHEBI:15378"/>
        <dbReference type="ChEBI" id="CHEBI:15994"/>
        <dbReference type="ChEBI" id="CHEBI:16330"/>
        <dbReference type="ChEBI" id="CHEBI:57540"/>
        <dbReference type="ChEBI" id="CHEBI:57945"/>
    </reaction>
    <physiologicalReaction direction="left-to-right" evidence="8">
        <dbReference type="Rhea" id="RHEA:41993"/>
    </physiologicalReaction>
</comment>
<comment type="catalytic activity">
    <reaction evidence="13">
        <text>5alpha-pregnan-20beta-ol-3-one + NAD(+) = 5alpha-pregnane-3,20-dione + NADH + H(+)</text>
        <dbReference type="Rhea" id="RHEA:42008"/>
        <dbReference type="ChEBI" id="CHEBI:15378"/>
        <dbReference type="ChEBI" id="CHEBI:28952"/>
        <dbReference type="ChEBI" id="CHEBI:57540"/>
        <dbReference type="ChEBI" id="CHEBI:57945"/>
        <dbReference type="ChEBI" id="CHEBI:78594"/>
    </reaction>
    <physiologicalReaction direction="left-to-right" evidence="13">
        <dbReference type="Rhea" id="RHEA:42009"/>
    </physiologicalReaction>
</comment>
<accession>A0A9Q0MDF6</accession>
<evidence type="ECO:0000256" key="20">
    <source>
        <dbReference type="RuleBase" id="RU000363"/>
    </source>
</evidence>
<evidence type="ECO:0000256" key="15">
    <source>
        <dbReference type="ARBA" id="ARBA00052668"/>
    </source>
</evidence>
<dbReference type="SUPFAM" id="SSF51735">
    <property type="entry name" value="NAD(P)-binding Rossmann-fold domains"/>
    <property type="match status" value="1"/>
</dbReference>
<evidence type="ECO:0000256" key="11">
    <source>
        <dbReference type="ARBA" id="ARBA00051637"/>
    </source>
</evidence>
<comment type="catalytic activity">
    <reaction evidence="7">
        <text>5alpha-androstane-3alpha,17beta-diol + NAD(+) = 17beta-hydroxy-5alpha-androstan-3-one + NADH + H(+)</text>
        <dbReference type="Rhea" id="RHEA:42004"/>
        <dbReference type="ChEBI" id="CHEBI:15378"/>
        <dbReference type="ChEBI" id="CHEBI:16330"/>
        <dbReference type="ChEBI" id="CHEBI:36713"/>
        <dbReference type="ChEBI" id="CHEBI:57540"/>
        <dbReference type="ChEBI" id="CHEBI:57945"/>
        <dbReference type="EC" id="1.1.1.53"/>
    </reaction>
    <physiologicalReaction direction="right-to-left" evidence="7">
        <dbReference type="Rhea" id="RHEA:42006"/>
    </physiologicalReaction>
</comment>
<comment type="catalytic activity">
    <reaction evidence="15">
        <text>11-dehydrocorticosterone + NAD(+) = pregn-4-ene-3,11,20,21-tetraone + NADH + H(+)</text>
        <dbReference type="Rhea" id="RHEA:42020"/>
        <dbReference type="ChEBI" id="CHEBI:15378"/>
        <dbReference type="ChEBI" id="CHEBI:57540"/>
        <dbReference type="ChEBI" id="CHEBI:57945"/>
        <dbReference type="ChEBI" id="CHEBI:78600"/>
        <dbReference type="ChEBI" id="CHEBI:78601"/>
    </reaction>
    <physiologicalReaction direction="left-to-right" evidence="15">
        <dbReference type="Rhea" id="RHEA:42021"/>
    </physiologicalReaction>
</comment>
<name>A0A9Q0MDF6_BLOTA</name>
<dbReference type="GO" id="GO:0005739">
    <property type="term" value="C:mitochondrion"/>
    <property type="evidence" value="ECO:0007669"/>
    <property type="project" value="TreeGrafter"/>
</dbReference>
<evidence type="ECO:0000256" key="8">
    <source>
        <dbReference type="ARBA" id="ARBA00050435"/>
    </source>
</evidence>
<evidence type="ECO:0000256" key="17">
    <source>
        <dbReference type="ARBA" id="ARBA00079624"/>
    </source>
</evidence>
<comment type="catalytic activity">
    <reaction evidence="12">
        <text>ursodeoxycholate + NAD(+) = 7-oxolithocholate + NADH + H(+)</text>
        <dbReference type="Rhea" id="RHEA:42028"/>
        <dbReference type="ChEBI" id="CHEBI:15378"/>
        <dbReference type="ChEBI" id="CHEBI:57540"/>
        <dbReference type="ChEBI" id="CHEBI:57945"/>
        <dbReference type="ChEBI" id="CHEBI:78604"/>
        <dbReference type="ChEBI" id="CHEBI:78605"/>
    </reaction>
    <physiologicalReaction direction="left-to-right" evidence="12">
        <dbReference type="Rhea" id="RHEA:42029"/>
    </physiologicalReaction>
</comment>
<comment type="similarity">
    <text evidence="1 20">Belongs to the short-chain dehydrogenases/reductases (SDR) family.</text>
</comment>
<dbReference type="Gene3D" id="3.40.50.720">
    <property type="entry name" value="NAD(P)-binding Rossmann-like Domain"/>
    <property type="match status" value="1"/>
</dbReference>
<comment type="catalytic activity">
    <reaction evidence="9">
        <text>cortisol + NAD(+) = 11beta,17alpha-dihydroxypregn-4-ene-3,20,21-trione + NADH + H(+)</text>
        <dbReference type="Rhea" id="RHEA:42012"/>
        <dbReference type="ChEBI" id="CHEBI:15378"/>
        <dbReference type="ChEBI" id="CHEBI:17650"/>
        <dbReference type="ChEBI" id="CHEBI:57540"/>
        <dbReference type="ChEBI" id="CHEBI:57945"/>
        <dbReference type="ChEBI" id="CHEBI:78595"/>
    </reaction>
    <physiologicalReaction direction="left-to-right" evidence="9">
        <dbReference type="Rhea" id="RHEA:42013"/>
    </physiologicalReaction>
</comment>
<reference evidence="21" key="1">
    <citation type="submission" date="2022-12" db="EMBL/GenBank/DDBJ databases">
        <title>Genome assemblies of Blomia tropicalis.</title>
        <authorList>
            <person name="Cui Y."/>
        </authorList>
    </citation>
    <scope>NUCLEOTIDE SEQUENCE</scope>
    <source>
        <tissue evidence="21">Adult mites</tissue>
    </source>
</reference>
<dbReference type="GO" id="GO:0008209">
    <property type="term" value="P:androgen metabolic process"/>
    <property type="evidence" value="ECO:0007669"/>
    <property type="project" value="TreeGrafter"/>
</dbReference>
<comment type="catalytic activity">
    <reaction evidence="10">
        <text>(3S)-3-hydroxybutanoyl-CoA + NAD(+) = acetoacetyl-CoA + NADH + H(+)</text>
        <dbReference type="Rhea" id="RHEA:30799"/>
        <dbReference type="ChEBI" id="CHEBI:15378"/>
        <dbReference type="ChEBI" id="CHEBI:57286"/>
        <dbReference type="ChEBI" id="CHEBI:57316"/>
        <dbReference type="ChEBI" id="CHEBI:57540"/>
        <dbReference type="ChEBI" id="CHEBI:57945"/>
    </reaction>
    <physiologicalReaction direction="left-to-right" evidence="10">
        <dbReference type="Rhea" id="RHEA:30800"/>
    </physiologicalReaction>
    <physiologicalReaction direction="right-to-left" evidence="10">
        <dbReference type="Rhea" id="RHEA:30801"/>
    </physiologicalReaction>
</comment>
<protein>
    <recommendedName>
        <fullName evidence="16">3-hydroxyacyl-CoA dehydrogenase type-2</fullName>
        <ecNumber evidence="3">1.1.1.53</ecNumber>
        <ecNumber evidence="4">1.1.1.62</ecNumber>
    </recommendedName>
    <alternativeName>
        <fullName evidence="18">3-hydroxyacyl-CoA dehydrogenase type II</fullName>
    </alternativeName>
    <alternativeName>
        <fullName evidence="19">Mitochondrial ribonuclease P protein 2</fullName>
    </alternativeName>
    <alternativeName>
        <fullName evidence="17">Type II HADH</fullName>
    </alternativeName>
</protein>
<evidence type="ECO:0000256" key="6">
    <source>
        <dbReference type="ARBA" id="ARBA00050141"/>
    </source>
</evidence>
<sequence length="257" mass="27011">MSSTIQSVKGIVALVTGGASGLGRGVVDRLIRQGAKGVVALDLKFPDSSSSVDNVINVTGSVTSEEDVARALVEVEKHFGRLDVAVSCAGIGVAKRAYDFRRNISHPLEDFRRVIEVNLVGTFNVARLAVGLIGRNEPVGTLRGTLIHTASVAAFDGQIGQCAYSASKGGVAGMTLPLARDLASQGIRVMTIAPGLFDTPLLGSLPDTVRKNLASTIPCPSRLGNVDEYAHLVQSIIENPMLNGEVIRLDGALRMQP</sequence>
<dbReference type="GO" id="GO:0006631">
    <property type="term" value="P:fatty acid metabolic process"/>
    <property type="evidence" value="ECO:0007669"/>
    <property type="project" value="TreeGrafter"/>
</dbReference>
<dbReference type="InterPro" id="IPR002347">
    <property type="entry name" value="SDR_fam"/>
</dbReference>
<dbReference type="EMBL" id="JAPWDV010000001">
    <property type="protein sequence ID" value="KAJ6223093.1"/>
    <property type="molecule type" value="Genomic_DNA"/>
</dbReference>
<evidence type="ECO:0000256" key="4">
    <source>
        <dbReference type="ARBA" id="ARBA00024072"/>
    </source>
</evidence>
<evidence type="ECO:0000313" key="22">
    <source>
        <dbReference type="Proteomes" id="UP001142055"/>
    </source>
</evidence>
<dbReference type="PANTHER" id="PTHR43658">
    <property type="entry name" value="SHORT-CHAIN DEHYDROGENASE/REDUCTASE"/>
    <property type="match status" value="1"/>
</dbReference>
<evidence type="ECO:0000256" key="19">
    <source>
        <dbReference type="ARBA" id="ARBA00082399"/>
    </source>
</evidence>
<dbReference type="EC" id="1.1.1.53" evidence="3"/>
<dbReference type="InterPro" id="IPR020904">
    <property type="entry name" value="Sc_DH/Rdtase_CS"/>
</dbReference>
<dbReference type="Proteomes" id="UP001142055">
    <property type="component" value="Chromosome 1"/>
</dbReference>
<dbReference type="GO" id="GO:0003857">
    <property type="term" value="F:(3S)-3-hydroxyacyl-CoA dehydrogenase (NAD+) activity"/>
    <property type="evidence" value="ECO:0007669"/>
    <property type="project" value="UniProtKB-EC"/>
</dbReference>
<evidence type="ECO:0000256" key="12">
    <source>
        <dbReference type="ARBA" id="ARBA00051831"/>
    </source>
</evidence>
<dbReference type="EC" id="1.1.1.62" evidence="4"/>
<dbReference type="PRINTS" id="PR00080">
    <property type="entry name" value="SDRFAMILY"/>
</dbReference>
<comment type="catalytic activity">
    <reaction evidence="5">
        <text>17beta-estradiol + NAD(+) = estrone + NADH + H(+)</text>
        <dbReference type="Rhea" id="RHEA:24612"/>
        <dbReference type="ChEBI" id="CHEBI:15378"/>
        <dbReference type="ChEBI" id="CHEBI:16469"/>
        <dbReference type="ChEBI" id="CHEBI:17263"/>
        <dbReference type="ChEBI" id="CHEBI:57540"/>
        <dbReference type="ChEBI" id="CHEBI:57945"/>
        <dbReference type="EC" id="1.1.1.62"/>
    </reaction>
    <physiologicalReaction direction="left-to-right" evidence="5">
        <dbReference type="Rhea" id="RHEA:24613"/>
    </physiologicalReaction>
</comment>
<dbReference type="PANTHER" id="PTHR43658:SF8">
    <property type="entry name" value="17-BETA-HYDROXYSTEROID DEHYDROGENASE 14-RELATED"/>
    <property type="match status" value="1"/>
</dbReference>
<evidence type="ECO:0000256" key="1">
    <source>
        <dbReference type="ARBA" id="ARBA00006484"/>
    </source>
</evidence>
<evidence type="ECO:0000256" key="10">
    <source>
        <dbReference type="ARBA" id="ARBA00051004"/>
    </source>
</evidence>
<evidence type="ECO:0000256" key="13">
    <source>
        <dbReference type="ARBA" id="ARBA00052095"/>
    </source>
</evidence>
<evidence type="ECO:0000313" key="21">
    <source>
        <dbReference type="EMBL" id="KAJ6223093.1"/>
    </source>
</evidence>
<organism evidence="21 22">
    <name type="scientific">Blomia tropicalis</name>
    <name type="common">Mite</name>
    <dbReference type="NCBI Taxonomy" id="40697"/>
    <lineage>
        <taxon>Eukaryota</taxon>
        <taxon>Metazoa</taxon>
        <taxon>Ecdysozoa</taxon>
        <taxon>Arthropoda</taxon>
        <taxon>Chelicerata</taxon>
        <taxon>Arachnida</taxon>
        <taxon>Acari</taxon>
        <taxon>Acariformes</taxon>
        <taxon>Sarcoptiformes</taxon>
        <taxon>Astigmata</taxon>
        <taxon>Glycyphagoidea</taxon>
        <taxon>Echimyopodidae</taxon>
        <taxon>Blomia</taxon>
    </lineage>
</organism>
<dbReference type="GO" id="GO:0008210">
    <property type="term" value="P:estrogen metabolic process"/>
    <property type="evidence" value="ECO:0007669"/>
    <property type="project" value="TreeGrafter"/>
</dbReference>
<dbReference type="PROSITE" id="PS00061">
    <property type="entry name" value="ADH_SHORT"/>
    <property type="match status" value="1"/>
</dbReference>